<dbReference type="EMBL" id="JACSPV010000035">
    <property type="protein sequence ID" value="MBD8006645.1"/>
    <property type="molecule type" value="Genomic_DNA"/>
</dbReference>
<accession>A0ABR8VPF2</accession>
<dbReference type="RefSeq" id="WP_191814672.1">
    <property type="nucleotide sequence ID" value="NZ_JACSPV010000035.1"/>
</dbReference>
<evidence type="ECO:0000313" key="2">
    <source>
        <dbReference type="EMBL" id="MBD8006645.1"/>
    </source>
</evidence>
<keyword evidence="1" id="KW-1133">Transmembrane helix</keyword>
<proteinExistence type="predicted"/>
<evidence type="ECO:0000313" key="3">
    <source>
        <dbReference type="Proteomes" id="UP000648182"/>
    </source>
</evidence>
<name>A0ABR8VPF2_9BACI</name>
<evidence type="ECO:0000256" key="1">
    <source>
        <dbReference type="SAM" id="Phobius"/>
    </source>
</evidence>
<comment type="caution">
    <text evidence="2">The sequence shown here is derived from an EMBL/GenBank/DDBJ whole genome shotgun (WGS) entry which is preliminary data.</text>
</comment>
<organism evidence="2 3">
    <name type="scientific">Bacillus norwichensis</name>
    <dbReference type="NCBI Taxonomy" id="2762217"/>
    <lineage>
        <taxon>Bacteria</taxon>
        <taxon>Bacillati</taxon>
        <taxon>Bacillota</taxon>
        <taxon>Bacilli</taxon>
        <taxon>Bacillales</taxon>
        <taxon>Bacillaceae</taxon>
        <taxon>Bacillus</taxon>
    </lineage>
</organism>
<keyword evidence="1" id="KW-0472">Membrane</keyword>
<reference evidence="2 3" key="1">
    <citation type="submission" date="2020-08" db="EMBL/GenBank/DDBJ databases">
        <title>A Genomic Blueprint of the Chicken Gut Microbiome.</title>
        <authorList>
            <person name="Gilroy R."/>
            <person name="Ravi A."/>
            <person name="Getino M."/>
            <person name="Pursley I."/>
            <person name="Horton D.L."/>
            <person name="Alikhan N.-F."/>
            <person name="Baker D."/>
            <person name="Gharbi K."/>
            <person name="Hall N."/>
            <person name="Watson M."/>
            <person name="Adriaenssens E.M."/>
            <person name="Foster-Nyarko E."/>
            <person name="Jarju S."/>
            <person name="Secka A."/>
            <person name="Antonio M."/>
            <person name="Oren A."/>
            <person name="Chaudhuri R."/>
            <person name="La Ragione R.M."/>
            <person name="Hildebrand F."/>
            <person name="Pallen M.J."/>
        </authorList>
    </citation>
    <scope>NUCLEOTIDE SEQUENCE [LARGE SCALE GENOMIC DNA]</scope>
    <source>
        <strain evidence="2 3">Sa1BUA2</strain>
    </source>
</reference>
<keyword evidence="1" id="KW-0812">Transmembrane</keyword>
<gene>
    <name evidence="2" type="ORF">H9631_16320</name>
</gene>
<feature type="transmembrane region" description="Helical" evidence="1">
    <location>
        <begin position="7"/>
        <end position="28"/>
    </location>
</feature>
<keyword evidence="3" id="KW-1185">Reference proteome</keyword>
<sequence length="70" mass="7969">MRYVKKNVIIMMNVSVGVTAIIMTMYVLKEKRNVIISTGRTGMNQRFDHFGTSFNDVYIHELGAIGKENS</sequence>
<dbReference type="Proteomes" id="UP000648182">
    <property type="component" value="Unassembled WGS sequence"/>
</dbReference>
<protein>
    <submittedName>
        <fullName evidence="2">Uncharacterized protein</fullName>
    </submittedName>
</protein>